<keyword evidence="3" id="KW-0813">Transport</keyword>
<evidence type="ECO:0000256" key="2">
    <source>
        <dbReference type="ARBA" id="ARBA00008335"/>
    </source>
</evidence>
<feature type="domain" description="Major facilitator superfamily (MFS) profile" evidence="9">
    <location>
        <begin position="19"/>
        <end position="393"/>
    </location>
</feature>
<evidence type="ECO:0000256" key="3">
    <source>
        <dbReference type="ARBA" id="ARBA00022448"/>
    </source>
</evidence>
<feature type="transmembrane region" description="Helical" evidence="8">
    <location>
        <begin position="143"/>
        <end position="161"/>
    </location>
</feature>
<feature type="transmembrane region" description="Helical" evidence="8">
    <location>
        <begin position="21"/>
        <end position="41"/>
    </location>
</feature>
<keyword evidence="6 8" id="KW-1133">Transmembrane helix</keyword>
<gene>
    <name evidence="10" type="ORF">QO010_002360</name>
</gene>
<feature type="transmembrane region" description="Helical" evidence="8">
    <location>
        <begin position="286"/>
        <end position="303"/>
    </location>
</feature>
<evidence type="ECO:0000256" key="5">
    <source>
        <dbReference type="ARBA" id="ARBA00022692"/>
    </source>
</evidence>
<keyword evidence="4" id="KW-1003">Cell membrane</keyword>
<proteinExistence type="inferred from homology"/>
<feature type="transmembrane region" description="Helical" evidence="8">
    <location>
        <begin position="368"/>
        <end position="391"/>
    </location>
</feature>
<sequence>MTLTMSQHHPAHPSQALRRTLVIGLIGFLTLVDLFAAQAILPTLVGHYRVSRAAMGFAVNASTIGMAVSGLAVAAFGGRWDHRRGIWISLALLAIPTALLAYAPDLMAFTALRIVQGVCMSAAFTLTLAWLGEHCTPAESATATAAYVTGGVASNLVGRLISGSVADLLGLSANFYVFALLNLAGAALVYVSLQRTLAMPGPAMRRTLAAWLSPLRNPRLLAGYGIGFLILFAFLGVFTYVNFVLAAPPVALSPMKLGIVYFVFLPSMITTPFAGRIAARLGARPVFWAAMAVAGAGLPLLVLDSLVPVLAGLVLVGVGTFFAQAAATGYVGRIAGADRATAGGLYLASYYLGGLAGAAVLGQTFDRFGWGACVAGVALALAAIAALASVLRE</sequence>
<name>A0ABU0IRC7_9CAUL</name>
<dbReference type="Pfam" id="PF07690">
    <property type="entry name" value="MFS_1"/>
    <property type="match status" value="2"/>
</dbReference>
<keyword evidence="5 8" id="KW-0812">Transmembrane</keyword>
<organism evidence="10 11">
    <name type="scientific">Caulobacter ginsengisoli</name>
    <dbReference type="NCBI Taxonomy" id="400775"/>
    <lineage>
        <taxon>Bacteria</taxon>
        <taxon>Pseudomonadati</taxon>
        <taxon>Pseudomonadota</taxon>
        <taxon>Alphaproteobacteria</taxon>
        <taxon>Caulobacterales</taxon>
        <taxon>Caulobacteraceae</taxon>
        <taxon>Caulobacter</taxon>
    </lineage>
</organism>
<feature type="transmembrane region" description="Helical" evidence="8">
    <location>
        <begin position="221"/>
        <end position="247"/>
    </location>
</feature>
<dbReference type="PANTHER" id="PTHR43271">
    <property type="entry name" value="BLL2771 PROTEIN"/>
    <property type="match status" value="1"/>
</dbReference>
<feature type="transmembrane region" description="Helical" evidence="8">
    <location>
        <begin position="86"/>
        <end position="104"/>
    </location>
</feature>
<reference evidence="10 11" key="1">
    <citation type="submission" date="2023-07" db="EMBL/GenBank/DDBJ databases">
        <title>Genomic Encyclopedia of Type Strains, Phase IV (KMG-IV): sequencing the most valuable type-strain genomes for metagenomic binning, comparative biology and taxonomic classification.</title>
        <authorList>
            <person name="Goeker M."/>
        </authorList>
    </citation>
    <scope>NUCLEOTIDE SEQUENCE [LARGE SCALE GENOMIC DNA]</scope>
    <source>
        <strain evidence="10 11">DSM 18695</strain>
    </source>
</reference>
<accession>A0ABU0IRC7</accession>
<keyword evidence="7 8" id="KW-0472">Membrane</keyword>
<comment type="similarity">
    <text evidence="2">Belongs to the major facilitator superfamily.</text>
</comment>
<feature type="transmembrane region" description="Helical" evidence="8">
    <location>
        <begin position="173"/>
        <end position="193"/>
    </location>
</feature>
<evidence type="ECO:0000313" key="11">
    <source>
        <dbReference type="Proteomes" id="UP001228905"/>
    </source>
</evidence>
<evidence type="ECO:0000256" key="1">
    <source>
        <dbReference type="ARBA" id="ARBA00004651"/>
    </source>
</evidence>
<comment type="subcellular location">
    <subcellularLocation>
        <location evidence="1">Cell membrane</location>
        <topology evidence="1">Multi-pass membrane protein</topology>
    </subcellularLocation>
</comment>
<dbReference type="InterPro" id="IPR036259">
    <property type="entry name" value="MFS_trans_sf"/>
</dbReference>
<evidence type="ECO:0000256" key="4">
    <source>
        <dbReference type="ARBA" id="ARBA00022475"/>
    </source>
</evidence>
<dbReference type="PROSITE" id="PS50850">
    <property type="entry name" value="MFS"/>
    <property type="match status" value="1"/>
</dbReference>
<dbReference type="EMBL" id="JAUSVS010000004">
    <property type="protein sequence ID" value="MDQ0464576.1"/>
    <property type="molecule type" value="Genomic_DNA"/>
</dbReference>
<dbReference type="Proteomes" id="UP001228905">
    <property type="component" value="Unassembled WGS sequence"/>
</dbReference>
<evidence type="ECO:0000256" key="8">
    <source>
        <dbReference type="SAM" id="Phobius"/>
    </source>
</evidence>
<evidence type="ECO:0000313" key="10">
    <source>
        <dbReference type="EMBL" id="MDQ0464576.1"/>
    </source>
</evidence>
<dbReference type="PANTHER" id="PTHR43271:SF2">
    <property type="entry name" value="BLL2771 PROTEIN"/>
    <property type="match status" value="1"/>
</dbReference>
<comment type="caution">
    <text evidence="10">The sequence shown here is derived from an EMBL/GenBank/DDBJ whole genome shotgun (WGS) entry which is preliminary data.</text>
</comment>
<keyword evidence="11" id="KW-1185">Reference proteome</keyword>
<dbReference type="Gene3D" id="1.20.1250.20">
    <property type="entry name" value="MFS general substrate transporter like domains"/>
    <property type="match status" value="1"/>
</dbReference>
<feature type="transmembrane region" description="Helical" evidence="8">
    <location>
        <begin position="259"/>
        <end position="279"/>
    </location>
</feature>
<evidence type="ECO:0000256" key="7">
    <source>
        <dbReference type="ARBA" id="ARBA00023136"/>
    </source>
</evidence>
<feature type="transmembrane region" description="Helical" evidence="8">
    <location>
        <begin position="53"/>
        <end position="74"/>
    </location>
</feature>
<feature type="transmembrane region" description="Helical" evidence="8">
    <location>
        <begin position="309"/>
        <end position="331"/>
    </location>
</feature>
<dbReference type="InterPro" id="IPR020846">
    <property type="entry name" value="MFS_dom"/>
</dbReference>
<dbReference type="RefSeq" id="WP_307349350.1">
    <property type="nucleotide sequence ID" value="NZ_JAUSVS010000004.1"/>
</dbReference>
<evidence type="ECO:0000259" key="9">
    <source>
        <dbReference type="PROSITE" id="PS50850"/>
    </source>
</evidence>
<dbReference type="InterPro" id="IPR011701">
    <property type="entry name" value="MFS"/>
</dbReference>
<dbReference type="CDD" id="cd17324">
    <property type="entry name" value="MFS_NepI_like"/>
    <property type="match status" value="1"/>
</dbReference>
<dbReference type="SUPFAM" id="SSF103473">
    <property type="entry name" value="MFS general substrate transporter"/>
    <property type="match status" value="1"/>
</dbReference>
<feature type="transmembrane region" description="Helical" evidence="8">
    <location>
        <begin position="110"/>
        <end position="131"/>
    </location>
</feature>
<feature type="transmembrane region" description="Helical" evidence="8">
    <location>
        <begin position="343"/>
        <end position="362"/>
    </location>
</feature>
<evidence type="ECO:0000256" key="6">
    <source>
        <dbReference type="ARBA" id="ARBA00022989"/>
    </source>
</evidence>
<protein>
    <submittedName>
        <fullName evidence="10">MFS family arabinose efflux permease</fullName>
    </submittedName>
</protein>